<dbReference type="AlphaFoldDB" id="A0A5J4VDX0"/>
<name>A0A5J4VDX0_9EUKA</name>
<comment type="caution">
    <text evidence="1">The sequence shown here is derived from an EMBL/GenBank/DDBJ whole genome shotgun (WGS) entry which is preliminary data.</text>
</comment>
<dbReference type="EMBL" id="SNRW01007821">
    <property type="protein sequence ID" value="KAA6380564.1"/>
    <property type="molecule type" value="Genomic_DNA"/>
</dbReference>
<accession>A0A5J4VDX0</accession>
<feature type="non-terminal residue" evidence="1">
    <location>
        <position position="1"/>
    </location>
</feature>
<reference evidence="1 2" key="1">
    <citation type="submission" date="2019-03" db="EMBL/GenBank/DDBJ databases">
        <title>Single cell metagenomics reveals metabolic interactions within the superorganism composed of flagellate Streblomastix strix and complex community of Bacteroidetes bacteria on its surface.</title>
        <authorList>
            <person name="Treitli S.C."/>
            <person name="Kolisko M."/>
            <person name="Husnik F."/>
            <person name="Keeling P."/>
            <person name="Hampl V."/>
        </authorList>
    </citation>
    <scope>NUCLEOTIDE SEQUENCE [LARGE SCALE GENOMIC DNA]</scope>
    <source>
        <strain evidence="1">ST1C</strain>
    </source>
</reference>
<gene>
    <name evidence="1" type="ORF">EZS28_023908</name>
</gene>
<proteinExistence type="predicted"/>
<evidence type="ECO:0000313" key="1">
    <source>
        <dbReference type="EMBL" id="KAA6380564.1"/>
    </source>
</evidence>
<evidence type="ECO:0000313" key="2">
    <source>
        <dbReference type="Proteomes" id="UP000324800"/>
    </source>
</evidence>
<protein>
    <submittedName>
        <fullName evidence="1">Uncharacterized protein</fullName>
    </submittedName>
</protein>
<dbReference type="Proteomes" id="UP000324800">
    <property type="component" value="Unassembled WGS sequence"/>
</dbReference>
<sequence length="72" mass="8443">SFKSLRTYPILSPDSFDYESSYSSFVDDYQSIYDDGEEDEDDDDEEKDQSCDYWVELVINDDLIVLGDQFES</sequence>
<organism evidence="1 2">
    <name type="scientific">Streblomastix strix</name>
    <dbReference type="NCBI Taxonomy" id="222440"/>
    <lineage>
        <taxon>Eukaryota</taxon>
        <taxon>Metamonada</taxon>
        <taxon>Preaxostyla</taxon>
        <taxon>Oxymonadida</taxon>
        <taxon>Streblomastigidae</taxon>
        <taxon>Streblomastix</taxon>
    </lineage>
</organism>